<keyword evidence="10" id="KW-0175">Coiled coil</keyword>
<comment type="subcellular location">
    <subcellularLocation>
        <location evidence="1 9">Bacterial flagellum basal body</location>
    </subcellularLocation>
    <subcellularLocation>
        <location evidence="2">Cell membrane</location>
        <topology evidence="2">Multi-pass membrane protein</topology>
    </subcellularLocation>
</comment>
<dbReference type="PRINTS" id="PR01009">
    <property type="entry name" value="FLGMRINGFLIF"/>
</dbReference>
<feature type="region of interest" description="Disordered" evidence="11">
    <location>
        <begin position="290"/>
        <end position="324"/>
    </location>
</feature>
<evidence type="ECO:0000256" key="10">
    <source>
        <dbReference type="SAM" id="Coils"/>
    </source>
</evidence>
<dbReference type="GO" id="GO:0071973">
    <property type="term" value="P:bacterial-type flagellum-dependent cell motility"/>
    <property type="evidence" value="ECO:0007669"/>
    <property type="project" value="InterPro"/>
</dbReference>
<comment type="function">
    <text evidence="9">The M ring may be actively involved in energy transduction.</text>
</comment>
<gene>
    <name evidence="15" type="ORF">XD57_1193</name>
</gene>
<comment type="similarity">
    <text evidence="3 9">Belongs to the FliF family.</text>
</comment>
<dbReference type="Proteomes" id="UP000058636">
    <property type="component" value="Unassembled WGS sequence"/>
</dbReference>
<keyword evidence="15" id="KW-0282">Flagellum</keyword>
<dbReference type="PATRIC" id="fig|93930.3.peg.204"/>
<name>A0A101EPX2_9THEM</name>
<keyword evidence="5 12" id="KW-0812">Transmembrane</keyword>
<evidence type="ECO:0000256" key="12">
    <source>
        <dbReference type="SAM" id="Phobius"/>
    </source>
</evidence>
<evidence type="ECO:0000256" key="4">
    <source>
        <dbReference type="ARBA" id="ARBA00022475"/>
    </source>
</evidence>
<dbReference type="Pfam" id="PF01514">
    <property type="entry name" value="YscJ_FliF"/>
    <property type="match status" value="1"/>
</dbReference>
<evidence type="ECO:0000256" key="3">
    <source>
        <dbReference type="ARBA" id="ARBA00007971"/>
    </source>
</evidence>
<dbReference type="AlphaFoldDB" id="A0A101EPX2"/>
<proteinExistence type="inferred from homology"/>
<dbReference type="PANTHER" id="PTHR30046">
    <property type="entry name" value="FLAGELLAR M-RING PROTEIN"/>
    <property type="match status" value="1"/>
</dbReference>
<dbReference type="InterPro" id="IPR006182">
    <property type="entry name" value="FliF_N_dom"/>
</dbReference>
<feature type="compositionally biased region" description="Polar residues" evidence="11">
    <location>
        <begin position="298"/>
        <end position="310"/>
    </location>
</feature>
<dbReference type="InterPro" id="IPR043427">
    <property type="entry name" value="YscJ/FliF"/>
</dbReference>
<dbReference type="Pfam" id="PF08345">
    <property type="entry name" value="YscJ_FliF_C"/>
    <property type="match status" value="1"/>
</dbReference>
<comment type="caution">
    <text evidence="15">The sequence shown here is derived from an EMBL/GenBank/DDBJ whole genome shotgun (WGS) entry which is preliminary data.</text>
</comment>
<keyword evidence="4" id="KW-1003">Cell membrane</keyword>
<evidence type="ECO:0000256" key="5">
    <source>
        <dbReference type="ARBA" id="ARBA00022692"/>
    </source>
</evidence>
<feature type="transmembrane region" description="Helical" evidence="12">
    <location>
        <begin position="27"/>
        <end position="47"/>
    </location>
</feature>
<feature type="coiled-coil region" evidence="10">
    <location>
        <begin position="468"/>
        <end position="496"/>
    </location>
</feature>
<evidence type="ECO:0000313" key="16">
    <source>
        <dbReference type="Proteomes" id="UP000058636"/>
    </source>
</evidence>
<dbReference type="GO" id="GO:0005886">
    <property type="term" value="C:plasma membrane"/>
    <property type="evidence" value="ECO:0007669"/>
    <property type="project" value="UniProtKB-SubCell"/>
</dbReference>
<dbReference type="InterPro" id="IPR045851">
    <property type="entry name" value="AMP-bd_C_sf"/>
</dbReference>
<dbReference type="GO" id="GO:0003774">
    <property type="term" value="F:cytoskeletal motor activity"/>
    <property type="evidence" value="ECO:0007669"/>
    <property type="project" value="InterPro"/>
</dbReference>
<evidence type="ECO:0000259" key="13">
    <source>
        <dbReference type="Pfam" id="PF01514"/>
    </source>
</evidence>
<accession>A0A101EPX2</accession>
<keyword evidence="15" id="KW-0969">Cilium</keyword>
<dbReference type="PIRSF" id="PIRSF004862">
    <property type="entry name" value="FliF"/>
    <property type="match status" value="1"/>
</dbReference>
<dbReference type="NCBIfam" id="TIGR00206">
    <property type="entry name" value="fliF"/>
    <property type="match status" value="1"/>
</dbReference>
<feature type="transmembrane region" description="Helical" evidence="12">
    <location>
        <begin position="437"/>
        <end position="459"/>
    </location>
</feature>
<reference evidence="15 16" key="1">
    <citation type="journal article" date="2015" name="MBio">
        <title>Genome-Resolved Metagenomic Analysis Reveals Roles for Candidate Phyla and Other Microbial Community Members in Biogeochemical Transformations in Oil Reservoirs.</title>
        <authorList>
            <person name="Hu P."/>
            <person name="Tom L."/>
            <person name="Singh A."/>
            <person name="Thomas B.C."/>
            <person name="Baker B.J."/>
            <person name="Piceno Y.M."/>
            <person name="Andersen G.L."/>
            <person name="Banfield J.F."/>
        </authorList>
    </citation>
    <scope>NUCLEOTIDE SEQUENCE [LARGE SCALE GENOMIC DNA]</scope>
    <source>
        <strain evidence="15">46_26</strain>
    </source>
</reference>
<evidence type="ECO:0000256" key="11">
    <source>
        <dbReference type="SAM" id="MobiDB-lite"/>
    </source>
</evidence>
<keyword evidence="8 9" id="KW-0975">Bacterial flagellum</keyword>
<dbReference type="EMBL" id="LGFG01000105">
    <property type="protein sequence ID" value="KUK22709.1"/>
    <property type="molecule type" value="Genomic_DNA"/>
</dbReference>
<evidence type="ECO:0000256" key="2">
    <source>
        <dbReference type="ARBA" id="ARBA00004651"/>
    </source>
</evidence>
<organism evidence="15 16">
    <name type="scientific">Thermotoga petrophila</name>
    <dbReference type="NCBI Taxonomy" id="93929"/>
    <lineage>
        <taxon>Bacteria</taxon>
        <taxon>Thermotogati</taxon>
        <taxon>Thermotogota</taxon>
        <taxon>Thermotogae</taxon>
        <taxon>Thermotogales</taxon>
        <taxon>Thermotogaceae</taxon>
        <taxon>Thermotoga</taxon>
    </lineage>
</organism>
<evidence type="ECO:0000256" key="1">
    <source>
        <dbReference type="ARBA" id="ARBA00004117"/>
    </source>
</evidence>
<evidence type="ECO:0000256" key="7">
    <source>
        <dbReference type="ARBA" id="ARBA00023136"/>
    </source>
</evidence>
<sequence length="532" mass="60063">MNIFERLRDLWKKIADIWNSMSRERKFLVGGTGVALLVTIILFAVVASTPHYRLLVAGLNEDEAGVIIQKLEEMNVPYKVSPGGDIYVPDSYNVYELRMKLASEGVLGSSRKGFSILSENSFGATSFDKQVKYQIALQEELERSIMTIKGVKDARVHLVLPKYTYYVRGEMAEPRASVLVVLEPGAELTREQVRGIVEFVSGAVEGLKPENVRVVDNYSRSLSDMLETDEGTFLASSKLELKQQLEKYYESKIKKALESVFGPGRVEVIPDISINWSKIETEMKKYEAPARREGLVRSQETQVEKSQNLPPTGGPAGTDSNIPPLTYPSATSEGTSTYERTHTITNYELNEVYQKIIQNREGEISSLSVAVIIDASSSVLQNSSDWSGVINDLVEKGVGSITSSASLSVAVAFLPFDRSIERALQEELKQIETRRRFILYSVGIALLGFLTFILIYLVIVQIRRIRARRLAEERRRKLEEEVKEILQEELKEEEVSPEEKELLELVEELENIFSRSPSDIAEIVRLWFFERG</sequence>
<keyword evidence="6 12" id="KW-1133">Transmembrane helix</keyword>
<keyword evidence="7 12" id="KW-0472">Membrane</keyword>
<feature type="domain" description="Flagellar M-ring N-terminal" evidence="13">
    <location>
        <begin position="48"/>
        <end position="223"/>
    </location>
</feature>
<dbReference type="PANTHER" id="PTHR30046:SF0">
    <property type="entry name" value="FLAGELLAR M-RING PROTEIN"/>
    <property type="match status" value="1"/>
</dbReference>
<evidence type="ECO:0000256" key="6">
    <source>
        <dbReference type="ARBA" id="ARBA00022989"/>
    </source>
</evidence>
<keyword evidence="15" id="KW-0966">Cell projection</keyword>
<protein>
    <recommendedName>
        <fullName evidence="9">Flagellar M-ring protein</fullName>
    </recommendedName>
</protein>
<dbReference type="Gene3D" id="3.30.300.30">
    <property type="match status" value="1"/>
</dbReference>
<evidence type="ECO:0000256" key="9">
    <source>
        <dbReference type="PIRNR" id="PIRNR004862"/>
    </source>
</evidence>
<evidence type="ECO:0000259" key="14">
    <source>
        <dbReference type="Pfam" id="PF08345"/>
    </source>
</evidence>
<dbReference type="GO" id="GO:0009431">
    <property type="term" value="C:bacterial-type flagellum basal body, MS ring"/>
    <property type="evidence" value="ECO:0007669"/>
    <property type="project" value="InterPro"/>
</dbReference>
<evidence type="ECO:0000313" key="15">
    <source>
        <dbReference type="EMBL" id="KUK22709.1"/>
    </source>
</evidence>
<dbReference type="InterPro" id="IPR000067">
    <property type="entry name" value="FlgMring_FliF"/>
</dbReference>
<feature type="domain" description="Flagellar M-ring C-terminal" evidence="14">
    <location>
        <begin position="257"/>
        <end position="416"/>
    </location>
</feature>
<evidence type="ECO:0000256" key="8">
    <source>
        <dbReference type="ARBA" id="ARBA00023143"/>
    </source>
</evidence>
<dbReference type="InterPro" id="IPR013556">
    <property type="entry name" value="Flag_M-ring_C"/>
</dbReference>